<reference evidence="4" key="1">
    <citation type="journal article" date="2019" name="Int. J. Syst. Evol. Microbiol.">
        <title>The Global Catalogue of Microorganisms (GCM) 10K type strain sequencing project: providing services to taxonomists for standard genome sequencing and annotation.</title>
        <authorList>
            <consortium name="The Broad Institute Genomics Platform"/>
            <consortium name="The Broad Institute Genome Sequencing Center for Infectious Disease"/>
            <person name="Wu L."/>
            <person name="Ma J."/>
        </authorList>
    </citation>
    <scope>NUCLEOTIDE SEQUENCE [LARGE SCALE GENOMIC DNA]</scope>
    <source>
        <strain evidence="4">JCM 30234</strain>
    </source>
</reference>
<dbReference type="PANTHER" id="PTHR33164:SF89">
    <property type="entry name" value="MARR FAMILY REGULATORY PROTEIN"/>
    <property type="match status" value="1"/>
</dbReference>
<dbReference type="Gene3D" id="1.10.10.10">
    <property type="entry name" value="Winged helix-like DNA-binding domain superfamily/Winged helix DNA-binding domain"/>
    <property type="match status" value="1"/>
</dbReference>
<keyword evidence="1" id="KW-0238">DNA-binding</keyword>
<dbReference type="EMBL" id="JBHTGR010000005">
    <property type="protein sequence ID" value="MFC7746422.1"/>
    <property type="molecule type" value="Genomic_DNA"/>
</dbReference>
<evidence type="ECO:0000256" key="1">
    <source>
        <dbReference type="ARBA" id="ARBA00023125"/>
    </source>
</evidence>
<dbReference type="SUPFAM" id="SSF46785">
    <property type="entry name" value="Winged helix' DNA-binding domain"/>
    <property type="match status" value="1"/>
</dbReference>
<name>A0ABW2URB6_9BACI</name>
<gene>
    <name evidence="3" type="ORF">ACFQU8_04090</name>
</gene>
<proteinExistence type="predicted"/>
<evidence type="ECO:0000259" key="2">
    <source>
        <dbReference type="PROSITE" id="PS50995"/>
    </source>
</evidence>
<evidence type="ECO:0000313" key="3">
    <source>
        <dbReference type="EMBL" id="MFC7746422.1"/>
    </source>
</evidence>
<protein>
    <submittedName>
        <fullName evidence="3">MarR family winged helix-turn-helix transcriptional regulator</fullName>
    </submittedName>
</protein>
<dbReference type="PANTHER" id="PTHR33164">
    <property type="entry name" value="TRANSCRIPTIONAL REGULATOR, MARR FAMILY"/>
    <property type="match status" value="1"/>
</dbReference>
<dbReference type="InterPro" id="IPR039422">
    <property type="entry name" value="MarR/SlyA-like"/>
</dbReference>
<dbReference type="PRINTS" id="PR00598">
    <property type="entry name" value="HTHMARR"/>
</dbReference>
<dbReference type="Pfam" id="PF01047">
    <property type="entry name" value="MarR"/>
    <property type="match status" value="1"/>
</dbReference>
<sequence length="140" mass="16039">MNDSIFHLIRLAERFNDALLIRFYENYSHPIGISSILALHQLHLQGPSKPTAVAKELGYTPGSITNVANKLINQDYAVRQYDEQDRRKVLLAITEQGEQALTDAQQTGHTLRQALFETLTDKEVEQFLSIYEKLLQQLEK</sequence>
<feature type="domain" description="HTH marR-type" evidence="2">
    <location>
        <begin position="2"/>
        <end position="136"/>
    </location>
</feature>
<organism evidence="3 4">
    <name type="scientific">Lentibacillus kimchii</name>
    <dbReference type="NCBI Taxonomy" id="1542911"/>
    <lineage>
        <taxon>Bacteria</taxon>
        <taxon>Bacillati</taxon>
        <taxon>Bacillota</taxon>
        <taxon>Bacilli</taxon>
        <taxon>Bacillales</taxon>
        <taxon>Bacillaceae</taxon>
        <taxon>Lentibacillus</taxon>
    </lineage>
</organism>
<comment type="caution">
    <text evidence="3">The sequence shown here is derived from an EMBL/GenBank/DDBJ whole genome shotgun (WGS) entry which is preliminary data.</text>
</comment>
<dbReference type="RefSeq" id="WP_382357905.1">
    <property type="nucleotide sequence ID" value="NZ_JBHTGR010000005.1"/>
</dbReference>
<dbReference type="SMART" id="SM00347">
    <property type="entry name" value="HTH_MARR"/>
    <property type="match status" value="1"/>
</dbReference>
<dbReference type="InterPro" id="IPR036388">
    <property type="entry name" value="WH-like_DNA-bd_sf"/>
</dbReference>
<keyword evidence="4" id="KW-1185">Reference proteome</keyword>
<dbReference type="InterPro" id="IPR036390">
    <property type="entry name" value="WH_DNA-bd_sf"/>
</dbReference>
<dbReference type="PROSITE" id="PS50995">
    <property type="entry name" value="HTH_MARR_2"/>
    <property type="match status" value="1"/>
</dbReference>
<evidence type="ECO:0000313" key="4">
    <source>
        <dbReference type="Proteomes" id="UP001596620"/>
    </source>
</evidence>
<accession>A0ABW2URB6</accession>
<dbReference type="InterPro" id="IPR000835">
    <property type="entry name" value="HTH_MarR-typ"/>
</dbReference>
<dbReference type="Proteomes" id="UP001596620">
    <property type="component" value="Unassembled WGS sequence"/>
</dbReference>